<sequence length="168" mass="18431">MAQINRLEEAYNWNISRLADAFGLDRGTVRRRLKEGGVVPAGTRNGVNVYALKDAGPALFGDTMSAGGVGPDEMLPSDRKAWYQSENERIKLEKDLRLLVPVEEAHREMSLLAKAVASGLDSLADMLERDAGLPPEAIELVEQTTDALREQMYQAIIVDDEDEEASSG</sequence>
<evidence type="ECO:0000313" key="1">
    <source>
        <dbReference type="EMBL" id="SHK53526.1"/>
    </source>
</evidence>
<organism evidence="1 2">
    <name type="scientific">Halomonas caseinilytica</name>
    <dbReference type="NCBI Taxonomy" id="438744"/>
    <lineage>
        <taxon>Bacteria</taxon>
        <taxon>Pseudomonadati</taxon>
        <taxon>Pseudomonadota</taxon>
        <taxon>Gammaproteobacteria</taxon>
        <taxon>Oceanospirillales</taxon>
        <taxon>Halomonadaceae</taxon>
        <taxon>Halomonas</taxon>
    </lineage>
</organism>
<dbReference type="Proteomes" id="UP000184248">
    <property type="component" value="Unassembled WGS sequence"/>
</dbReference>
<evidence type="ECO:0000313" key="2">
    <source>
        <dbReference type="Proteomes" id="UP000184248"/>
    </source>
</evidence>
<reference evidence="2" key="1">
    <citation type="submission" date="2016-11" db="EMBL/GenBank/DDBJ databases">
        <authorList>
            <person name="Varghese N."/>
            <person name="Submissions S."/>
        </authorList>
    </citation>
    <scope>NUCLEOTIDE SEQUENCE [LARGE SCALE GENOMIC DNA]</scope>
    <source>
        <strain evidence="2">ALO Sharm</strain>
    </source>
</reference>
<proteinExistence type="predicted"/>
<dbReference type="Pfam" id="PF07278">
    <property type="entry name" value="DUF1441"/>
    <property type="match status" value="1"/>
</dbReference>
<dbReference type="RefSeq" id="WP_064699319.1">
    <property type="nucleotide sequence ID" value="NZ_BDEO01000006.1"/>
</dbReference>
<name>A0A1M6T9K3_9GAMM</name>
<dbReference type="AlphaFoldDB" id="A0A1M6T9K3"/>
<dbReference type="EMBL" id="FRAL01000003">
    <property type="protein sequence ID" value="SHK53526.1"/>
    <property type="molecule type" value="Genomic_DNA"/>
</dbReference>
<protein>
    <recommendedName>
        <fullName evidence="3">Terminase small subunit</fullName>
    </recommendedName>
</protein>
<gene>
    <name evidence="1" type="ORF">SAMN05192556_103258</name>
</gene>
<evidence type="ECO:0008006" key="3">
    <source>
        <dbReference type="Google" id="ProtNLM"/>
    </source>
</evidence>
<dbReference type="InterPro" id="IPR009901">
    <property type="entry name" value="Phage_VT1-Sakai_H0025"/>
</dbReference>
<accession>A0A1M6T9K3</accession>
<keyword evidence="2" id="KW-1185">Reference proteome</keyword>
<dbReference type="OrthoDB" id="6119938at2"/>